<dbReference type="RefSeq" id="WP_123742302.1">
    <property type="nucleotide sequence ID" value="NZ_RJKM01000001.1"/>
</dbReference>
<dbReference type="AlphaFoldDB" id="A0A3N1H195"/>
<dbReference type="Pfam" id="PF18906">
    <property type="entry name" value="Phage_tube_2"/>
    <property type="match status" value="1"/>
</dbReference>
<dbReference type="Proteomes" id="UP000268727">
    <property type="component" value="Unassembled WGS sequence"/>
</dbReference>
<accession>A0A3N1H195</accession>
<keyword evidence="2" id="KW-1185">Reference proteome</keyword>
<evidence type="ECO:0000313" key="2">
    <source>
        <dbReference type="Proteomes" id="UP000268727"/>
    </source>
</evidence>
<organism evidence="1 2">
    <name type="scientific">Saccharothrix texasensis</name>
    <dbReference type="NCBI Taxonomy" id="103734"/>
    <lineage>
        <taxon>Bacteria</taxon>
        <taxon>Bacillati</taxon>
        <taxon>Actinomycetota</taxon>
        <taxon>Actinomycetes</taxon>
        <taxon>Pseudonocardiales</taxon>
        <taxon>Pseudonocardiaceae</taxon>
        <taxon>Saccharothrix</taxon>
    </lineage>
</organism>
<evidence type="ECO:0008006" key="3">
    <source>
        <dbReference type="Google" id="ProtNLM"/>
    </source>
</evidence>
<comment type="caution">
    <text evidence="1">The sequence shown here is derived from an EMBL/GenBank/DDBJ whole genome shotgun (WGS) entry which is preliminary data.</text>
</comment>
<dbReference type="OrthoDB" id="5052058at2"/>
<dbReference type="InterPro" id="IPR044000">
    <property type="entry name" value="Phage_tube_2"/>
</dbReference>
<reference evidence="1 2" key="1">
    <citation type="submission" date="2018-11" db="EMBL/GenBank/DDBJ databases">
        <title>Sequencing the genomes of 1000 actinobacteria strains.</title>
        <authorList>
            <person name="Klenk H.-P."/>
        </authorList>
    </citation>
    <scope>NUCLEOTIDE SEQUENCE [LARGE SCALE GENOMIC DNA]</scope>
    <source>
        <strain evidence="1 2">DSM 44231</strain>
    </source>
</reference>
<gene>
    <name evidence="1" type="ORF">EDD40_1552</name>
</gene>
<proteinExistence type="predicted"/>
<evidence type="ECO:0000313" key="1">
    <source>
        <dbReference type="EMBL" id="ROP36287.1"/>
    </source>
</evidence>
<sequence length="323" mass="34851">MTIPSGMSAQVMVGSEVTHGTAVTPNRGYEFRSESLKLEVGRIESGGIRPGVRVQRSSRWRSGRRAVAGDVTMELMTAGWGLWWKNALGGVVTSQPDEPNAPTVFLHTFTPGTLPPGLTIQVGRPDKGATVRPFTYIGCMLRQWSLSAAVNELVTFTASVIGRDATTATALASFVDAADGDPVPFTEGTLTVGGSALAVRSFSMQGVNTLADDRYFLGSPLRAKPEEAGLREITGNLEPEFDDLTAYQRFVDGDEAELVLLFQSGIIEDALRFETRITANVRFDDGTPNVDGPTMLQNPLPYKVIDDGTLSIEVEYQTTDETP</sequence>
<protein>
    <recommendedName>
        <fullName evidence="3">Tail protein</fullName>
    </recommendedName>
</protein>
<name>A0A3N1H195_9PSEU</name>
<dbReference type="EMBL" id="RJKM01000001">
    <property type="protein sequence ID" value="ROP36287.1"/>
    <property type="molecule type" value="Genomic_DNA"/>
</dbReference>